<evidence type="ECO:0000256" key="12">
    <source>
        <dbReference type="ARBA" id="ARBA00023136"/>
    </source>
</evidence>
<evidence type="ECO:0000313" key="18">
    <source>
        <dbReference type="EMBL" id="CAE6023903.1"/>
    </source>
</evidence>
<dbReference type="Pfam" id="PF00071">
    <property type="entry name" value="Ras"/>
    <property type="match status" value="1"/>
</dbReference>
<keyword evidence="9" id="KW-0442">Lipid degradation</keyword>
<keyword evidence="5" id="KW-0934">Plastid</keyword>
<dbReference type="FunFam" id="3.40.50.300:FF:000274">
    <property type="entry name" value="ras-related protein RABA5a"/>
    <property type="match status" value="1"/>
</dbReference>
<dbReference type="PROSITE" id="PS51502">
    <property type="entry name" value="S_R_A_B_BARREL"/>
    <property type="match status" value="2"/>
</dbReference>
<dbReference type="InterPro" id="IPR013097">
    <property type="entry name" value="Dabb"/>
</dbReference>
<evidence type="ECO:0000256" key="1">
    <source>
        <dbReference type="ARBA" id="ARBA00004229"/>
    </source>
</evidence>
<dbReference type="CDD" id="cd00519">
    <property type="entry name" value="Lipase_3"/>
    <property type="match status" value="1"/>
</dbReference>
<dbReference type="CDD" id="cd01868">
    <property type="entry name" value="Rab11_like"/>
    <property type="match status" value="1"/>
</dbReference>
<evidence type="ECO:0000256" key="11">
    <source>
        <dbReference type="ARBA" id="ARBA00023134"/>
    </source>
</evidence>
<dbReference type="FunFam" id="3.40.50.1820:FF:000106">
    <property type="entry name" value="Galactolipase DONGLE, chloroplastic"/>
    <property type="match status" value="1"/>
</dbReference>
<feature type="domain" description="Stress-response A/B barrel" evidence="17">
    <location>
        <begin position="705"/>
        <end position="799"/>
    </location>
</feature>
<keyword evidence="12" id="KW-0472">Membrane</keyword>
<name>A0A8S2A8A6_ARAAE</name>
<dbReference type="PROSITE" id="PS51420">
    <property type="entry name" value="RHO"/>
    <property type="match status" value="1"/>
</dbReference>
<dbReference type="InterPro" id="IPR002921">
    <property type="entry name" value="Fungal_lipase-type"/>
</dbReference>
<dbReference type="EMBL" id="LR999454">
    <property type="protein sequence ID" value="CAE6023903.1"/>
    <property type="molecule type" value="Genomic_DNA"/>
</dbReference>
<comment type="similarity">
    <text evidence="3">Belongs to the AB hydrolase superfamily. Lipase family.</text>
</comment>
<evidence type="ECO:0000256" key="3">
    <source>
        <dbReference type="ARBA" id="ARBA00010701"/>
    </source>
</evidence>
<evidence type="ECO:0000256" key="15">
    <source>
        <dbReference type="ARBA" id="ARBA00037868"/>
    </source>
</evidence>
<comment type="catalytic activity">
    <reaction evidence="16">
        <text>a 1,2-diacyl-3-O-[alpha-D-galactosyl-(1-&gt;6)-beta-D-galactosyl]-sn-glycerol + H2O = acyl-3-O-[alpha-D-galactosyl-(1-&gt;6)-beta-D-galactosyl]-sn-glycerol + a fatty acid + H(+)</text>
        <dbReference type="Rhea" id="RHEA:48372"/>
        <dbReference type="ChEBI" id="CHEBI:15377"/>
        <dbReference type="ChEBI" id="CHEBI:15378"/>
        <dbReference type="ChEBI" id="CHEBI:28396"/>
        <dbReference type="ChEBI" id="CHEBI:28868"/>
        <dbReference type="ChEBI" id="CHEBI:90310"/>
    </reaction>
    <physiologicalReaction direction="left-to-right" evidence="16">
        <dbReference type="Rhea" id="RHEA:48373"/>
    </physiologicalReaction>
</comment>
<dbReference type="SMART" id="SM00175">
    <property type="entry name" value="RAB"/>
    <property type="match status" value="1"/>
</dbReference>
<evidence type="ECO:0000256" key="4">
    <source>
        <dbReference type="ARBA" id="ARBA00022528"/>
    </source>
</evidence>
<evidence type="ECO:0000256" key="10">
    <source>
        <dbReference type="ARBA" id="ARBA00023098"/>
    </source>
</evidence>
<dbReference type="GO" id="GO:0005525">
    <property type="term" value="F:GTP binding"/>
    <property type="evidence" value="ECO:0007669"/>
    <property type="project" value="UniProtKB-KW"/>
</dbReference>
<keyword evidence="10" id="KW-0443">Lipid metabolism</keyword>
<evidence type="ECO:0000256" key="13">
    <source>
        <dbReference type="ARBA" id="ARBA00023288"/>
    </source>
</evidence>
<evidence type="ECO:0000259" key="17">
    <source>
        <dbReference type="PROSITE" id="PS51502"/>
    </source>
</evidence>
<dbReference type="SMART" id="SM00174">
    <property type="entry name" value="RHO"/>
    <property type="match status" value="1"/>
</dbReference>
<keyword evidence="13" id="KW-0449">Lipoprotein</keyword>
<keyword evidence="19" id="KW-1185">Reference proteome</keyword>
<comment type="subcellular location">
    <subcellularLocation>
        <location evidence="15">Endomembrane system</location>
        <topology evidence="15">Lipid-anchor</topology>
    </subcellularLocation>
    <subcellularLocation>
        <location evidence="1">Plastid</location>
        <location evidence="1">Chloroplast</location>
    </subcellularLocation>
</comment>
<dbReference type="SUPFAM" id="SSF52540">
    <property type="entry name" value="P-loop containing nucleoside triphosphate hydrolases"/>
    <property type="match status" value="1"/>
</dbReference>
<evidence type="ECO:0000256" key="8">
    <source>
        <dbReference type="ARBA" id="ARBA00022946"/>
    </source>
</evidence>
<dbReference type="GO" id="GO:0016042">
    <property type="term" value="P:lipid catabolic process"/>
    <property type="evidence" value="ECO:0007669"/>
    <property type="project" value="UniProtKB-KW"/>
</dbReference>
<dbReference type="GO" id="GO:0009695">
    <property type="term" value="P:jasmonic acid biosynthetic process"/>
    <property type="evidence" value="ECO:0007669"/>
    <property type="project" value="TreeGrafter"/>
</dbReference>
<keyword evidence="4" id="KW-0150">Chloroplast</keyword>
<reference evidence="18" key="1">
    <citation type="submission" date="2021-01" db="EMBL/GenBank/DDBJ databases">
        <authorList>
            <person name="Bezrukov I."/>
        </authorList>
    </citation>
    <scope>NUCLEOTIDE SEQUENCE</scope>
</reference>
<keyword evidence="14" id="KW-0636">Prenylation</keyword>
<evidence type="ECO:0000256" key="9">
    <source>
        <dbReference type="ARBA" id="ARBA00022963"/>
    </source>
</evidence>
<evidence type="ECO:0000313" key="19">
    <source>
        <dbReference type="Proteomes" id="UP000682877"/>
    </source>
</evidence>
<dbReference type="NCBIfam" id="TIGR00231">
    <property type="entry name" value="small_GTP"/>
    <property type="match status" value="1"/>
</dbReference>
<dbReference type="PANTHER" id="PTHR31403">
    <property type="entry name" value="PHOSPHOLIPASE A1-IBETA2, CHLOROPLASTIC"/>
    <property type="match status" value="1"/>
</dbReference>
<dbReference type="Pfam" id="PF07876">
    <property type="entry name" value="Dabb"/>
    <property type="match status" value="2"/>
</dbReference>
<dbReference type="GO" id="GO:0009507">
    <property type="term" value="C:chloroplast"/>
    <property type="evidence" value="ECO:0007669"/>
    <property type="project" value="UniProtKB-SubCell"/>
</dbReference>
<dbReference type="InterPro" id="IPR001806">
    <property type="entry name" value="Small_GTPase"/>
</dbReference>
<dbReference type="SUPFAM" id="SSF53474">
    <property type="entry name" value="alpha/beta-Hydrolases"/>
    <property type="match status" value="1"/>
</dbReference>
<dbReference type="SMART" id="SM00886">
    <property type="entry name" value="Dabb"/>
    <property type="match status" value="2"/>
</dbReference>
<evidence type="ECO:0000256" key="2">
    <source>
        <dbReference type="ARBA" id="ARBA00006270"/>
    </source>
</evidence>
<dbReference type="InterPro" id="IPR005225">
    <property type="entry name" value="Small_GTP-bd"/>
</dbReference>
<dbReference type="Proteomes" id="UP000682877">
    <property type="component" value="Chromosome 4"/>
</dbReference>
<dbReference type="GO" id="GO:0047714">
    <property type="term" value="F:galactolipase activity"/>
    <property type="evidence" value="ECO:0007669"/>
    <property type="project" value="UniProtKB-ARBA"/>
</dbReference>
<dbReference type="PROSITE" id="PS51421">
    <property type="entry name" value="RAS"/>
    <property type="match status" value="1"/>
</dbReference>
<feature type="domain" description="Stress-response A/B barrel" evidence="17">
    <location>
        <begin position="815"/>
        <end position="909"/>
    </location>
</feature>
<dbReference type="GO" id="GO:0003924">
    <property type="term" value="F:GTPase activity"/>
    <property type="evidence" value="ECO:0007669"/>
    <property type="project" value="InterPro"/>
</dbReference>
<keyword evidence="6" id="KW-0547">Nucleotide-binding</keyword>
<keyword evidence="7" id="KW-0378">Hydrolase</keyword>
<dbReference type="InterPro" id="IPR027417">
    <property type="entry name" value="P-loop_NTPase"/>
</dbReference>
<keyword evidence="8" id="KW-0809">Transit peptide</keyword>
<dbReference type="InterPro" id="IPR011008">
    <property type="entry name" value="Dimeric_a/b-barrel"/>
</dbReference>
<evidence type="ECO:0000256" key="6">
    <source>
        <dbReference type="ARBA" id="ARBA00022741"/>
    </source>
</evidence>
<dbReference type="AlphaFoldDB" id="A0A8S2A8A6"/>
<dbReference type="SMART" id="SM00176">
    <property type="entry name" value="RAN"/>
    <property type="match status" value="1"/>
</dbReference>
<dbReference type="PROSITE" id="PS51419">
    <property type="entry name" value="RAB"/>
    <property type="match status" value="1"/>
</dbReference>
<dbReference type="Gene3D" id="3.40.50.1820">
    <property type="entry name" value="alpha/beta hydrolase"/>
    <property type="match status" value="1"/>
</dbReference>
<evidence type="ECO:0000256" key="16">
    <source>
        <dbReference type="ARBA" id="ARBA00048139"/>
    </source>
</evidence>
<dbReference type="SMART" id="SM00173">
    <property type="entry name" value="RAS"/>
    <property type="match status" value="1"/>
</dbReference>
<accession>A0A8S2A8A6</accession>
<evidence type="ECO:0000256" key="7">
    <source>
        <dbReference type="ARBA" id="ARBA00022801"/>
    </source>
</evidence>
<sequence length="920" mass="102778">MALIQNPNMKQVPFLRDRTLQQTLFLPHTFSLPISNKNSKRLLVIANSSSSSLLSPVILTAPVASSPPPPVYHGPKFPLSCGAATVPLSRVWREIQGCNNWKDLIEPLNPLLQQEITRYGNLVSTCYKAFDLNPNSKRYLNCKYGKQTLLKETEIHQHEDYQVTKYIYATPDINISPIQNETNRRARWVGYVAVSSDDSVKRLGRRDIVVTFRGTVTNPEWLANFMSSLTPARFHPHNPRLDVKVESGFLNLYTSDESESKFGLESCREQLLSEISRLVNKYKGEEMSITLAGHSMGSSLAQLLAYDISELGLNQRIGERDIPVTVFSFAGPRVGNLEFKKRCEELGVKVLRITNVNDPVTKLPGVLFNENFRVLGGFYELPWSCSCYAHVGVELTLDFFDVQNISCVHDLQTYIDLLNQRRMNSRSADSDSDEDEESDNFALEFLKRNEINQKQKTMSSDDEGGEEYLFKIVIIGDSAVGKSNLLSRYARNEFNAHSKATIGVEFQTQNMEIEGKEVKAQIWDTAGQERFRAVTSAYYRGAVGALVVYDISRRSTFESVGRWLDELKTHSDTTVARMLVGNKCDLESIRAVSVEEGKALAETEGLFFMETSALDSTNVKTAFEMVIRDIYTNVSRKQLNSDTYKTELSMKNRMICARIRPLISSPLAFTISATKHSPINLRLFPRRSFSAVTAMSSSTPQSQIIEHIVLFKAKDDADSNKITSMINNLNALASLDQVLHISTAPLHRLGSSAFTFTHVLHSRYGSKEDLASYAAHPDHVRVVKESVLPICDDIMAVDWIADRVPGTIAPPPGSVAKLTLLKLKENLSDEAKSEITGVIKGLSEKFPGIDQITVGENFSPARAKGFTIASIAYFKNLGEMEAVDAQKELVNSQKDKVRDYVDSTIVVEFVVPSSSQSSSL</sequence>
<protein>
    <recommendedName>
        <fullName evidence="17">Stress-response A/B barrel domain-containing protein</fullName>
    </recommendedName>
</protein>
<organism evidence="18 19">
    <name type="scientific">Arabidopsis arenosa</name>
    <name type="common">Sand rock-cress</name>
    <name type="synonym">Cardaminopsis arenosa</name>
    <dbReference type="NCBI Taxonomy" id="38785"/>
    <lineage>
        <taxon>Eukaryota</taxon>
        <taxon>Viridiplantae</taxon>
        <taxon>Streptophyta</taxon>
        <taxon>Embryophyta</taxon>
        <taxon>Tracheophyta</taxon>
        <taxon>Spermatophyta</taxon>
        <taxon>Magnoliopsida</taxon>
        <taxon>eudicotyledons</taxon>
        <taxon>Gunneridae</taxon>
        <taxon>Pentapetalae</taxon>
        <taxon>rosids</taxon>
        <taxon>malvids</taxon>
        <taxon>Brassicales</taxon>
        <taxon>Brassicaceae</taxon>
        <taxon>Camelineae</taxon>
        <taxon>Arabidopsis</taxon>
    </lineage>
</organism>
<dbReference type="GO" id="GO:0012505">
    <property type="term" value="C:endomembrane system"/>
    <property type="evidence" value="ECO:0007669"/>
    <property type="project" value="UniProtKB-SubCell"/>
</dbReference>
<keyword evidence="11" id="KW-0342">GTP-binding</keyword>
<dbReference type="InterPro" id="IPR029058">
    <property type="entry name" value="AB_hydrolase_fold"/>
</dbReference>
<proteinExistence type="inferred from homology"/>
<evidence type="ECO:0000256" key="14">
    <source>
        <dbReference type="ARBA" id="ARBA00023289"/>
    </source>
</evidence>
<dbReference type="GO" id="GO:0008970">
    <property type="term" value="F:phospholipase A1 activity"/>
    <property type="evidence" value="ECO:0007669"/>
    <property type="project" value="TreeGrafter"/>
</dbReference>
<dbReference type="SUPFAM" id="SSF54909">
    <property type="entry name" value="Dimeric alpha+beta barrel"/>
    <property type="match status" value="2"/>
</dbReference>
<gene>
    <name evidence="18" type="ORF">AARE701A_LOCUS10256</name>
</gene>
<dbReference type="FunFam" id="3.30.70.100:FF:000103">
    <property type="entry name" value="Stress-response A/B barrel domain-containing protein UP3"/>
    <property type="match status" value="1"/>
</dbReference>
<dbReference type="Gene3D" id="3.40.50.300">
    <property type="entry name" value="P-loop containing nucleotide triphosphate hydrolases"/>
    <property type="match status" value="1"/>
</dbReference>
<evidence type="ECO:0000256" key="5">
    <source>
        <dbReference type="ARBA" id="ARBA00022640"/>
    </source>
</evidence>
<dbReference type="PANTHER" id="PTHR31403:SF4">
    <property type="entry name" value="PHOSPHOLIPASE A1-IALPHA2, CHLOROPLASTIC"/>
    <property type="match status" value="1"/>
</dbReference>
<dbReference type="Gene3D" id="3.30.70.100">
    <property type="match status" value="2"/>
</dbReference>
<dbReference type="PRINTS" id="PR00449">
    <property type="entry name" value="RASTRNSFRMNG"/>
</dbReference>
<dbReference type="Pfam" id="PF01764">
    <property type="entry name" value="Lipase_3"/>
    <property type="match status" value="1"/>
</dbReference>
<comment type="similarity">
    <text evidence="2">Belongs to the small GTPase superfamily. Rab family.</text>
</comment>